<dbReference type="EMBL" id="NPBQ01000107">
    <property type="protein sequence ID" value="PAD81808.1"/>
    <property type="molecule type" value="Genomic_DNA"/>
</dbReference>
<evidence type="ECO:0000313" key="1">
    <source>
        <dbReference type="EMBL" id="PAD81808.1"/>
    </source>
</evidence>
<comment type="caution">
    <text evidence="1">The sequence shown here is derived from an EMBL/GenBank/DDBJ whole genome shotgun (WGS) entry which is preliminary data.</text>
</comment>
<organism evidence="1 2">
    <name type="scientific">Niallia circulans</name>
    <name type="common">Bacillus circulans</name>
    <dbReference type="NCBI Taxonomy" id="1397"/>
    <lineage>
        <taxon>Bacteria</taxon>
        <taxon>Bacillati</taxon>
        <taxon>Bacillota</taxon>
        <taxon>Bacilli</taxon>
        <taxon>Bacillales</taxon>
        <taxon>Bacillaceae</taxon>
        <taxon>Niallia</taxon>
    </lineage>
</organism>
<protein>
    <submittedName>
        <fullName evidence="1">Uncharacterized protein</fullName>
    </submittedName>
</protein>
<proteinExistence type="predicted"/>
<gene>
    <name evidence="1" type="ORF">CHH57_17800</name>
</gene>
<dbReference type="Proteomes" id="UP000216961">
    <property type="component" value="Unassembled WGS sequence"/>
</dbReference>
<dbReference type="AlphaFoldDB" id="A0AA91TPL8"/>
<dbReference type="RefSeq" id="WP_095332343.1">
    <property type="nucleotide sequence ID" value="NZ_NPBQ01000107.1"/>
</dbReference>
<evidence type="ECO:0000313" key="2">
    <source>
        <dbReference type="Proteomes" id="UP000216961"/>
    </source>
</evidence>
<reference evidence="1 2" key="1">
    <citation type="submission" date="2017-07" db="EMBL/GenBank/DDBJ databases">
        <title>Isolation and whole genome analysis of endospore-forming bacteria from heroin.</title>
        <authorList>
            <person name="Kalinowski J."/>
            <person name="Ahrens B."/>
            <person name="Al-Dilaimi A."/>
            <person name="Winkler A."/>
            <person name="Wibberg D."/>
            <person name="Schleenbecker U."/>
            <person name="Ruckert C."/>
            <person name="Wolfel R."/>
            <person name="Grass G."/>
        </authorList>
    </citation>
    <scope>NUCLEOTIDE SEQUENCE [LARGE SCALE GENOMIC DNA]</scope>
    <source>
        <strain evidence="1 2">7521-2</strain>
    </source>
</reference>
<name>A0AA91TPL8_NIACI</name>
<accession>A0AA91TPL8</accession>
<sequence length="70" mass="7927">MGLNVFFIFRLDNLSDKDSKDYRRYKIDEAAFVEKSLQSNGLIATNAKASLAADGFFHPTYGWIGLEYAD</sequence>